<dbReference type="Gene3D" id="2.40.50.140">
    <property type="entry name" value="Nucleic acid-binding proteins"/>
    <property type="match status" value="1"/>
</dbReference>
<feature type="domain" description="RPA43 OB" evidence="10">
    <location>
        <begin position="126"/>
        <end position="234"/>
    </location>
</feature>
<keyword evidence="6 7" id="KW-0539">Nucleus</keyword>
<dbReference type="GO" id="GO:0006363">
    <property type="term" value="P:termination of RNA polymerase I transcription"/>
    <property type="evidence" value="ECO:0007669"/>
    <property type="project" value="EnsemblFungi"/>
</dbReference>
<keyword evidence="5 7" id="KW-0804">Transcription</keyword>
<feature type="compositionally biased region" description="Basic and acidic residues" evidence="8">
    <location>
        <begin position="267"/>
        <end position="285"/>
    </location>
</feature>
<dbReference type="AlphaFoldDB" id="H2AVJ6"/>
<protein>
    <recommendedName>
        <fullName evidence="7">DNA-directed RNA polymerase subunit</fullName>
    </recommendedName>
</protein>
<dbReference type="PANTHER" id="PTHR12709">
    <property type="entry name" value="DNA-DIRECTED RNA POLYMERASE II, III"/>
    <property type="match status" value="1"/>
</dbReference>
<evidence type="ECO:0000256" key="3">
    <source>
        <dbReference type="ARBA" id="ARBA00022478"/>
    </source>
</evidence>
<keyword evidence="4" id="KW-0597">Phosphoprotein</keyword>
<evidence type="ECO:0000313" key="12">
    <source>
        <dbReference type="Proteomes" id="UP000005220"/>
    </source>
</evidence>
<dbReference type="OrthoDB" id="10250504at2759"/>
<feature type="domain" description="RNA polymerase Rpb7-like N-terminal" evidence="9">
    <location>
        <begin position="42"/>
        <end position="90"/>
    </location>
</feature>
<reference evidence="11 12" key="1">
    <citation type="journal article" date="2011" name="Proc. Natl. Acad. Sci. U.S.A.">
        <title>Evolutionary erosion of yeast sex chromosomes by mating-type switching accidents.</title>
        <authorList>
            <person name="Gordon J.L."/>
            <person name="Armisen D."/>
            <person name="Proux-Wera E."/>
            <person name="Oheigeartaigh S.S."/>
            <person name="Byrne K.P."/>
            <person name="Wolfe K.H."/>
        </authorList>
    </citation>
    <scope>NUCLEOTIDE SEQUENCE [LARGE SCALE GENOMIC DNA]</scope>
    <source>
        <strain evidence="12">ATCC 22294 / BCRC 22015 / CBS 2517 / CECT 1963 / NBRC 1671 / NRRL Y-8276</strain>
    </source>
</reference>
<dbReference type="RefSeq" id="XP_003957531.1">
    <property type="nucleotide sequence ID" value="XM_003957482.1"/>
</dbReference>
<dbReference type="Pfam" id="PF03876">
    <property type="entry name" value="SHS2_Rpb7-N"/>
    <property type="match status" value="1"/>
</dbReference>
<dbReference type="eggNOG" id="KOG4134">
    <property type="taxonomic scope" value="Eukaryota"/>
</dbReference>
<sequence>MAPAKRTAEDLKVARFIKKHKKQVTNPVEDGVSSCIVRVPISLYVSLAPMYLQNPLQGIMKQHLNSMVMKYNNTVGGVILGYENLKMSNEDPLNEDGKEDEKLVKISNDTPFGFTWCQVDLFVWQPQVDDVLEGYIFIQSASHIGLLIHDVFNASIKKNNIPFDWTFVQNEETSEDVENEEADADETRASTTGRSHSMGHWVDSNGERIDGKLKFTVRSVFTTGRLVSIEGTLLENPSSEKSTARSQVANLPVVSNKKIVFDEEVETENKESHKDLELSEVKEDNGAEIVYEQNSSESDASGSSDSD</sequence>
<comment type="subcellular location">
    <subcellularLocation>
        <location evidence="1">Nucleus</location>
        <location evidence="1">Nucleolus</location>
    </subcellularLocation>
</comment>
<dbReference type="InterPro" id="IPR045113">
    <property type="entry name" value="Rpb7-like"/>
</dbReference>
<dbReference type="GeneID" id="13883054"/>
<evidence type="ECO:0000256" key="2">
    <source>
        <dbReference type="ARBA" id="ARBA00005930"/>
    </source>
</evidence>
<dbReference type="FunCoup" id="H2AVJ6">
    <property type="interactions" value="338"/>
</dbReference>
<evidence type="ECO:0000256" key="6">
    <source>
        <dbReference type="ARBA" id="ARBA00023242"/>
    </source>
</evidence>
<dbReference type="Pfam" id="PF17875">
    <property type="entry name" value="RPA43_OB"/>
    <property type="match status" value="1"/>
</dbReference>
<dbReference type="Proteomes" id="UP000005220">
    <property type="component" value="Chromosome 5"/>
</dbReference>
<feature type="region of interest" description="Disordered" evidence="8">
    <location>
        <begin position="172"/>
        <end position="203"/>
    </location>
</feature>
<dbReference type="Gene3D" id="3.30.1490.120">
    <property type="entry name" value="RNA polymerase Rpb7-like, N-terminal domain"/>
    <property type="match status" value="1"/>
</dbReference>
<dbReference type="InterPro" id="IPR012340">
    <property type="entry name" value="NA-bd_OB-fold"/>
</dbReference>
<comment type="similarity">
    <text evidence="2">Belongs to the eukaryotic RPA43 RNA polymerase subunit family.</text>
</comment>
<feature type="compositionally biased region" description="Acidic residues" evidence="8">
    <location>
        <begin position="172"/>
        <end position="184"/>
    </location>
</feature>
<dbReference type="GO" id="GO:0005736">
    <property type="term" value="C:RNA polymerase I complex"/>
    <property type="evidence" value="ECO:0007669"/>
    <property type="project" value="EnsemblFungi"/>
</dbReference>
<dbReference type="GO" id="GO:0006362">
    <property type="term" value="P:transcription elongation by RNA polymerase I"/>
    <property type="evidence" value="ECO:0007669"/>
    <property type="project" value="EnsemblFungi"/>
</dbReference>
<dbReference type="STRING" id="1071382.H2AVJ6"/>
<evidence type="ECO:0000259" key="10">
    <source>
        <dbReference type="Pfam" id="PF17875"/>
    </source>
</evidence>
<evidence type="ECO:0000259" key="9">
    <source>
        <dbReference type="Pfam" id="PF03876"/>
    </source>
</evidence>
<dbReference type="InterPro" id="IPR005576">
    <property type="entry name" value="Rpb7-like_N"/>
</dbReference>
<dbReference type="GO" id="GO:0003899">
    <property type="term" value="F:DNA-directed RNA polymerase activity"/>
    <property type="evidence" value="ECO:0007669"/>
    <property type="project" value="EnsemblFungi"/>
</dbReference>
<feature type="compositionally biased region" description="Low complexity" evidence="8">
    <location>
        <begin position="295"/>
        <end position="307"/>
    </location>
</feature>
<dbReference type="PANTHER" id="PTHR12709:SF5">
    <property type="entry name" value="DNA-DIRECTED RNA POLYMERASE I SUBUNIT RPA43"/>
    <property type="match status" value="1"/>
</dbReference>
<evidence type="ECO:0000256" key="1">
    <source>
        <dbReference type="ARBA" id="ARBA00004604"/>
    </source>
</evidence>
<feature type="region of interest" description="Disordered" evidence="8">
    <location>
        <begin position="265"/>
        <end position="307"/>
    </location>
</feature>
<dbReference type="InParanoid" id="H2AVJ6"/>
<dbReference type="InterPro" id="IPR036898">
    <property type="entry name" value="RNA_pol_Rpb7-like_N_sf"/>
</dbReference>
<dbReference type="GO" id="GO:0006361">
    <property type="term" value="P:transcription initiation at RNA polymerase I promoter"/>
    <property type="evidence" value="ECO:0007669"/>
    <property type="project" value="EnsemblFungi"/>
</dbReference>
<keyword evidence="3 7" id="KW-0240">DNA-directed RNA polymerase</keyword>
<dbReference type="InterPro" id="IPR041901">
    <property type="entry name" value="RNAP_I_Rpa43_N"/>
</dbReference>
<name>H2AVJ6_KAZAF</name>
<dbReference type="EMBL" id="HE650825">
    <property type="protein sequence ID" value="CCF58396.1"/>
    <property type="molecule type" value="Genomic_DNA"/>
</dbReference>
<dbReference type="FunFam" id="3.30.1490.120:FF:000004">
    <property type="entry name" value="RNA polymerase I subunit Rpa43"/>
    <property type="match status" value="1"/>
</dbReference>
<accession>H2AVJ6</accession>
<comment type="function">
    <text evidence="7">DNA-dependent RNA polymerase which catalyzes the transcription of DNA into RNA using the four ribonucleoside triphosphates as substrates.</text>
</comment>
<dbReference type="KEGG" id="kaf:KAFR_0E02430"/>
<evidence type="ECO:0000256" key="8">
    <source>
        <dbReference type="SAM" id="MobiDB-lite"/>
    </source>
</evidence>
<keyword evidence="12" id="KW-1185">Reference proteome</keyword>
<dbReference type="HOGENOM" id="CLU_060987_0_0_1"/>
<proteinExistence type="inferred from homology"/>
<evidence type="ECO:0000313" key="11">
    <source>
        <dbReference type="EMBL" id="CCF58396.1"/>
    </source>
</evidence>
<evidence type="ECO:0000256" key="4">
    <source>
        <dbReference type="ARBA" id="ARBA00022553"/>
    </source>
</evidence>
<gene>
    <name evidence="11" type="primary">KAFR0E02430</name>
    <name evidence="11" type="ORF">KAFR_0E02430</name>
</gene>
<dbReference type="InterPro" id="IPR041178">
    <property type="entry name" value="RPA43_OB"/>
</dbReference>
<dbReference type="Gene3D" id="6.10.140.1770">
    <property type="match status" value="1"/>
</dbReference>
<evidence type="ECO:0000256" key="7">
    <source>
        <dbReference type="RuleBase" id="RU369086"/>
    </source>
</evidence>
<organism evidence="11 12">
    <name type="scientific">Kazachstania africana (strain ATCC 22294 / BCRC 22015 / CBS 2517 / CECT 1963 / NBRC 1671 / NRRL Y-8276)</name>
    <name type="common">Yeast</name>
    <name type="synonym">Kluyveromyces africanus</name>
    <dbReference type="NCBI Taxonomy" id="1071382"/>
    <lineage>
        <taxon>Eukaryota</taxon>
        <taxon>Fungi</taxon>
        <taxon>Dikarya</taxon>
        <taxon>Ascomycota</taxon>
        <taxon>Saccharomycotina</taxon>
        <taxon>Saccharomycetes</taxon>
        <taxon>Saccharomycetales</taxon>
        <taxon>Saccharomycetaceae</taxon>
        <taxon>Kazachstania</taxon>
    </lineage>
</organism>
<dbReference type="CDD" id="cd04328">
    <property type="entry name" value="RNAP_I_Rpa43_N"/>
    <property type="match status" value="1"/>
</dbReference>
<evidence type="ECO:0000256" key="5">
    <source>
        <dbReference type="ARBA" id="ARBA00023163"/>
    </source>
</evidence>